<dbReference type="Pfam" id="PF02557">
    <property type="entry name" value="VanY"/>
    <property type="match status" value="1"/>
</dbReference>
<dbReference type="PANTHER" id="PTHR34385:SF1">
    <property type="entry name" value="PEPTIDOGLYCAN L-ALANYL-D-GLUTAMATE ENDOPEPTIDASE CWLK"/>
    <property type="match status" value="1"/>
</dbReference>
<reference evidence="4 5" key="1">
    <citation type="submission" date="2019-11" db="EMBL/GenBank/DDBJ databases">
        <title>Agromyces kandeliae sp. nov., isolated from mangrove soil.</title>
        <authorList>
            <person name="Wang R."/>
        </authorList>
    </citation>
    <scope>NUCLEOTIDE SEQUENCE [LARGE SCALE GENOMIC DNA]</scope>
    <source>
        <strain evidence="4 5">JCM 11433</strain>
    </source>
</reference>
<evidence type="ECO:0000256" key="2">
    <source>
        <dbReference type="SAM" id="Phobius"/>
    </source>
</evidence>
<dbReference type="GO" id="GO:0004180">
    <property type="term" value="F:carboxypeptidase activity"/>
    <property type="evidence" value="ECO:0007669"/>
    <property type="project" value="UniProtKB-KW"/>
</dbReference>
<evidence type="ECO:0000259" key="3">
    <source>
        <dbReference type="Pfam" id="PF02557"/>
    </source>
</evidence>
<dbReference type="GO" id="GO:0006508">
    <property type="term" value="P:proteolysis"/>
    <property type="evidence" value="ECO:0007669"/>
    <property type="project" value="InterPro"/>
</dbReference>
<comment type="caution">
    <text evidence="4">The sequence shown here is derived from an EMBL/GenBank/DDBJ whole genome shotgun (WGS) entry which is preliminary data.</text>
</comment>
<evidence type="ECO:0000256" key="1">
    <source>
        <dbReference type="SAM" id="MobiDB-lite"/>
    </source>
</evidence>
<dbReference type="PANTHER" id="PTHR34385">
    <property type="entry name" value="D-ALANYL-D-ALANINE CARBOXYPEPTIDASE"/>
    <property type="match status" value="1"/>
</dbReference>
<dbReference type="RefSeq" id="WP_155053088.1">
    <property type="nucleotide sequence ID" value="NZ_JBHMAT010000004.1"/>
</dbReference>
<dbReference type="OrthoDB" id="9792074at2"/>
<keyword evidence="4" id="KW-0645">Protease</keyword>
<keyword evidence="4" id="KW-0378">Hydrolase</keyword>
<evidence type="ECO:0000313" key="5">
    <source>
        <dbReference type="Proteomes" id="UP000433071"/>
    </source>
</evidence>
<accession>A0A6I3M9U0</accession>
<keyword evidence="2" id="KW-0812">Transmembrane</keyword>
<keyword evidence="2" id="KW-0472">Membrane</keyword>
<keyword evidence="5" id="KW-1185">Reference proteome</keyword>
<dbReference type="InterPro" id="IPR003709">
    <property type="entry name" value="VanY-like_core_dom"/>
</dbReference>
<feature type="domain" description="D-alanyl-D-alanine carboxypeptidase-like core" evidence="3">
    <location>
        <begin position="119"/>
        <end position="238"/>
    </location>
</feature>
<proteinExistence type="predicted"/>
<feature type="region of interest" description="Disordered" evidence="1">
    <location>
        <begin position="43"/>
        <end position="78"/>
    </location>
</feature>
<evidence type="ECO:0000313" key="4">
    <source>
        <dbReference type="EMBL" id="MTH70064.1"/>
    </source>
</evidence>
<dbReference type="AlphaFoldDB" id="A0A6I3M9U0"/>
<dbReference type="EMBL" id="WMLB01000041">
    <property type="protein sequence ID" value="MTH70064.1"/>
    <property type="molecule type" value="Genomic_DNA"/>
</dbReference>
<dbReference type="InterPro" id="IPR052179">
    <property type="entry name" value="DD-CPase-like"/>
</dbReference>
<dbReference type="InterPro" id="IPR058193">
    <property type="entry name" value="VanY/YodJ_core_dom"/>
</dbReference>
<feature type="compositionally biased region" description="Pro residues" evidence="1">
    <location>
        <begin position="57"/>
        <end position="69"/>
    </location>
</feature>
<organism evidence="4 5">
    <name type="scientific">Agromyces bracchium</name>
    <dbReference type="NCBI Taxonomy" id="88376"/>
    <lineage>
        <taxon>Bacteria</taxon>
        <taxon>Bacillati</taxon>
        <taxon>Actinomycetota</taxon>
        <taxon>Actinomycetes</taxon>
        <taxon>Micrococcales</taxon>
        <taxon>Microbacteriaceae</taxon>
        <taxon>Agromyces</taxon>
    </lineage>
</organism>
<dbReference type="InterPro" id="IPR009045">
    <property type="entry name" value="Zn_M74/Hedgehog-like"/>
</dbReference>
<feature type="transmembrane region" description="Helical" evidence="2">
    <location>
        <begin position="16"/>
        <end position="37"/>
    </location>
</feature>
<dbReference type="Gene3D" id="3.30.1380.10">
    <property type="match status" value="1"/>
</dbReference>
<gene>
    <name evidence="4" type="ORF">GJ743_16970</name>
</gene>
<keyword evidence="2" id="KW-1133">Transmembrane helix</keyword>
<protein>
    <submittedName>
        <fullName evidence="4">D-alanyl-D-alanine carboxypeptidase family protein</fullName>
    </submittedName>
</protein>
<dbReference type="CDD" id="cd14852">
    <property type="entry name" value="LD-carboxypeptidase"/>
    <property type="match status" value="1"/>
</dbReference>
<name>A0A6I3M9U0_9MICO</name>
<dbReference type="SUPFAM" id="SSF55166">
    <property type="entry name" value="Hedgehog/DD-peptidase"/>
    <property type="match status" value="1"/>
</dbReference>
<feature type="compositionally biased region" description="Low complexity" evidence="1">
    <location>
        <begin position="43"/>
        <end position="56"/>
    </location>
</feature>
<keyword evidence="4" id="KW-0121">Carboxypeptidase</keyword>
<sequence>MSSGSRPSPRVRRNRFIAAVIGMVLVAIVVIWAILAFTPSADSASPSASPSATPTSTPRPAPTATPTPTPVETFDKSARSIDDPDSIWVVVDKLRPLNPADYEPSDLVVVPVPHTWEPLMRAEAADAVVKMFQAASAEAGLSLASNSAYRSYEAQERIYDNDDELTARPGFSEHQTGLTIDIGPESGNCSLAVCFADTPEGQWLRDNAHRFGFLLRYPADKAQVTGYQFEPWHFRYIGTDLSNEMHEKGITTLEEFFGLPAAPNYA</sequence>
<dbReference type="Proteomes" id="UP000433071">
    <property type="component" value="Unassembled WGS sequence"/>
</dbReference>